<dbReference type="Gene3D" id="3.40.50.980">
    <property type="match status" value="8"/>
</dbReference>
<dbReference type="Gene3D" id="1.10.287.490">
    <property type="entry name" value="Helix hairpin bin"/>
    <property type="match status" value="1"/>
</dbReference>
<dbReference type="Gene3D" id="3.30.559.30">
    <property type="entry name" value="Nonribosomal peptide synthetase, condensation domain"/>
    <property type="match status" value="4"/>
</dbReference>
<dbReference type="InterPro" id="IPR009081">
    <property type="entry name" value="PP-bd_ACP"/>
</dbReference>
<dbReference type="InterPro" id="IPR010071">
    <property type="entry name" value="AA_adenyl_dom"/>
</dbReference>
<gene>
    <name evidence="10" type="ORF">EEL30_19265</name>
</gene>
<dbReference type="FunFam" id="3.30.559.30:FF:000001">
    <property type="entry name" value="Non-ribosomal peptide synthetase"/>
    <property type="match status" value="1"/>
</dbReference>
<keyword evidence="6" id="KW-0677">Repeat</keyword>
<evidence type="ECO:0000259" key="9">
    <source>
        <dbReference type="PROSITE" id="PS50075"/>
    </source>
</evidence>
<dbReference type="PROSITE" id="PS00455">
    <property type="entry name" value="AMP_BINDING"/>
    <property type="match status" value="4"/>
</dbReference>
<dbReference type="Gene3D" id="3.30.300.30">
    <property type="match status" value="4"/>
</dbReference>
<dbReference type="InterPro" id="IPR000873">
    <property type="entry name" value="AMP-dep_synth/lig_dom"/>
</dbReference>
<feature type="domain" description="Carrier" evidence="9">
    <location>
        <begin position="764"/>
        <end position="839"/>
    </location>
</feature>
<keyword evidence="4" id="KW-0597">Phosphoprotein</keyword>
<evidence type="ECO:0000256" key="6">
    <source>
        <dbReference type="ARBA" id="ARBA00022737"/>
    </source>
</evidence>
<dbReference type="InterPro" id="IPR001031">
    <property type="entry name" value="Thioesterase"/>
</dbReference>
<organism evidence="10 11">
    <name type="scientific">Brevibacillus laterosporus</name>
    <name type="common">Bacillus laterosporus</name>
    <dbReference type="NCBI Taxonomy" id="1465"/>
    <lineage>
        <taxon>Bacteria</taxon>
        <taxon>Bacillati</taxon>
        <taxon>Bacillota</taxon>
        <taxon>Bacilli</taxon>
        <taxon>Bacillales</taxon>
        <taxon>Paenibacillaceae</taxon>
        <taxon>Brevibacillus</taxon>
    </lineage>
</organism>
<dbReference type="FunFam" id="3.30.300.30:FF:000010">
    <property type="entry name" value="Enterobactin synthetase component F"/>
    <property type="match status" value="3"/>
</dbReference>
<dbReference type="GO" id="GO:0016874">
    <property type="term" value="F:ligase activity"/>
    <property type="evidence" value="ECO:0007669"/>
    <property type="project" value="UniProtKB-KW"/>
</dbReference>
<evidence type="ECO:0000313" key="11">
    <source>
        <dbReference type="Proteomes" id="UP000319432"/>
    </source>
</evidence>
<feature type="domain" description="Carrier" evidence="9">
    <location>
        <begin position="1803"/>
        <end position="1878"/>
    </location>
</feature>
<dbReference type="SUPFAM" id="SSF52777">
    <property type="entry name" value="CoA-dependent acyltransferases"/>
    <property type="match status" value="7"/>
</dbReference>
<dbReference type="FunFam" id="3.40.50.12780:FF:000012">
    <property type="entry name" value="Non-ribosomal peptide synthetase"/>
    <property type="match status" value="4"/>
</dbReference>
<dbReference type="GO" id="GO:0017000">
    <property type="term" value="P:antibiotic biosynthetic process"/>
    <property type="evidence" value="ECO:0007669"/>
    <property type="project" value="UniProtKB-KW"/>
</dbReference>
<dbReference type="Gene3D" id="1.10.1200.10">
    <property type="entry name" value="ACP-like"/>
    <property type="match status" value="4"/>
</dbReference>
<reference evidence="10 11" key="1">
    <citation type="submission" date="2018-11" db="EMBL/GenBank/DDBJ databases">
        <title>Phylogenetic determinants of toxin gene distribution in genomes of Brevibacillus laterosporus.</title>
        <authorList>
            <person name="Glare T.R."/>
            <person name="Durrant A."/>
            <person name="Berry C."/>
            <person name="Palma L."/>
            <person name="Ormskirk M."/>
            <person name="Cox M.O."/>
        </authorList>
    </citation>
    <scope>NUCLEOTIDE SEQUENCE [LARGE SCALE GENOMIC DNA]</scope>
    <source>
        <strain evidence="10 11">1821L</strain>
    </source>
</reference>
<dbReference type="PROSITE" id="PS50075">
    <property type="entry name" value="CARRIER"/>
    <property type="match status" value="4"/>
</dbReference>
<dbReference type="SUPFAM" id="SSF47336">
    <property type="entry name" value="ACP-like"/>
    <property type="match status" value="4"/>
</dbReference>
<dbReference type="SUPFAM" id="SSF53474">
    <property type="entry name" value="alpha/beta-Hydrolases"/>
    <property type="match status" value="1"/>
</dbReference>
<keyword evidence="8" id="KW-0511">Multifunctional enzyme</keyword>
<dbReference type="Pfam" id="PF00501">
    <property type="entry name" value="AMP-binding"/>
    <property type="match status" value="4"/>
</dbReference>
<dbReference type="Pfam" id="PF00975">
    <property type="entry name" value="Thioesterase"/>
    <property type="match status" value="1"/>
</dbReference>
<dbReference type="NCBIfam" id="NF003417">
    <property type="entry name" value="PRK04813.1"/>
    <property type="match status" value="4"/>
</dbReference>
<dbReference type="InterPro" id="IPR025110">
    <property type="entry name" value="AMP-bd_C"/>
</dbReference>
<dbReference type="Gene3D" id="2.30.38.10">
    <property type="entry name" value="Luciferase, Domain 3"/>
    <property type="match status" value="4"/>
</dbReference>
<dbReference type="FunFam" id="1.10.1200.10:FF:000005">
    <property type="entry name" value="Nonribosomal peptide synthetase 1"/>
    <property type="match status" value="4"/>
</dbReference>
<dbReference type="Gene3D" id="3.40.50.1820">
    <property type="entry name" value="alpha/beta hydrolase"/>
    <property type="match status" value="1"/>
</dbReference>
<dbReference type="CDD" id="cd05930">
    <property type="entry name" value="A_NRPS"/>
    <property type="match status" value="1"/>
</dbReference>
<dbReference type="PROSITE" id="PS00012">
    <property type="entry name" value="PHOSPHOPANTETHEINE"/>
    <property type="match status" value="3"/>
</dbReference>
<comment type="similarity">
    <text evidence="2">Belongs to the ATP-dependent AMP-binding enzyme family.</text>
</comment>
<dbReference type="EMBL" id="CP033464">
    <property type="protein sequence ID" value="QDX94234.1"/>
    <property type="molecule type" value="Genomic_DNA"/>
</dbReference>
<sequence length="4211" mass="477048">MQLKALFEKEKAFWSNKFDAEDHLVSLPYNRTTTISRNTDSFHTVCTTLPPHISQRISSIAGGSSLAIFMILLAGVECLLHKYSNEENVIVGVPGIRTSDDAPPLSNQLLILKNEVHSKSTFKSLLNQMKTSVSEAIKHQSLPFWNFIDRLNVHYDSKHVPIVNTIVSLKEIHPLDFEEHATFDIHFQFDLENGSLHLTTIYNENRYDQELIAQVGRHLSHILSIVLFNLDLSLDQVDLFLEAEKEQLLLTFNNTKTAYPREKTIQQLFESQVQRTPDQVAIVFEDKQMTYKELNEKANQLARTLRTKGVQAGQLIGLMVERSLEMIIGIFGILKAGGAYVPIDPEYPNDRIRYMLEDSGAKLFVLQSHLQHRVDFKGTCLLIDDSEAYSEDGSNLEPLAEATDVAYVIYTSGSTGAPKGTQIRHFSATRVVMNTNYIEIGEKDTLLQLSNYVFDGSVFDIYGALLNGAKLVLIKRTDMLDLNKLSVVIEQQNVTVSFMPTAFFNMLVDHQLTCLKNIRKVLIGGERASVSHVRKAFDYLGPERLIHVYGPTESTVFTTFYPIDSPLEAVATVPIGKPLANTLVYVVDQANNLKPIGVTGELCIAGEGLSIGYLNREELNVEKFVDNPFVPGTQMYRTGDLVKMLPDGTIEFLDRIDKQVKIRGFRIELGEIENALLTFPEINEAVVMDGIKDGNKYLAAYYVVKESIQVGELLRNLSEKLPEYMVPDYFMPLNQMPLTPNGKIDRKMLPDVEDTLQIEVEYVAPRTKLEEQLEDIWKRILSIPKIGMRDNFFDRGGHSLRATALVSTIHKEIQKNIQLRDVFQNPTIEQMAQLIEDMEQTAYSIIPIMEEKPYYPVSSAQKRLYILGQLVGGELSYNMPSALILEGVLDRVRLEKAFDQLIARHEILRTSFELVNGEPIQRVHKEVSFAIEYVQVANEAVAEGFIRDFIRMFDLQSAPLLRVGLVELASDRHILLFDMHHIISDGTSFSVLIQEFSGLYGKEDLPEQRIQYKDYASWQQQQMQSEWYQQQENYWLQAFSGELPVLHMPTDYTRPAVRSFAGSLLEFVIDKQRSEELKQLAAQTGSTLYMVLLAIYTTLLSKYSGQEDIIVGTPIAGRPHADLESLIGMFVNTLAIRNYPMSEKTFYEYLQEVKETSLKAYENQDYLFEELVDKLDVNRDMSRNPLFDTMFVLQNLESKEQDLEGLRITPYASEHTISKFDLTLNAMEDADTIMCSFEYATTLYKRETIERMTEHFLQIIDVLVSNPHAKLSSINMMTPQEKALILETFNDTTVDDLQEQTIHQLFESQVERTPDQVAVVYKGEQLTYREVNERANQLARTLRAEGIGPDQLVGIMVERSLDMMVGLLAILKAGGAYVPIDPAYPEERIRYMLEDAGAKLVVVHSHLQERISFAGKCLTLDEEASYQKDASNPEPISGPADLAYVIYTSGSTGKPKGVMITHQAVVNLVHGISDRIDFAQGKSLLSVTTISFDIFVLETFLSLCKGVRVVLASGEQQTDPQALSEVILEQQIDMIQMTPSRMQMLLSSMHGTERVKCLKGIREIMLGGEALPASLLNTLREHTQARLYNMYGPTETTVWSSVGEVTTGESITIGKPLMNTLFYILSTEGHPQPIGVAGELCIAGEGLARGYWNRPELTAEKFVENPVMAGSKMYQTGDLAKWLPDGTIEYLGRIDHQVKIRGYRIELGEVEAQLVNMEAVQETVVIAREDQAGHKQLCAYIVAEKQLTMSELKSRLSHELPGYMIPSYFVQLDKIPHTPNGKIDRKALPAPEDGSHMGVEYMAPRTWMETKLVQIWQEVLGLPNIGMKDNFFDIGGHSLRATNLVSKIYKELNQNLPLRDAFQYPTIEQMAEVLEKREEIAYASIPIIEEREYYPVSSAQKRLYILSQLTGGEISYNMPDVVVIEGELDQGRLEIAFRKLISRHETLRTSFELVNGEPMQRVHQDVDFVVEYAQASMEEAEAYIQGFVRTFDLEQAPLLRVGLVELARDRHLLMFDMHHIISDGVSLGILIQEFVSLYGGEELSPLRIQYKDYAAWQQEGVKSEEMKQQEAYWREVFQGDIPVLDMPTDYVRPAMQSFEGDTIEIVISKKSRDGLRKIAAQTGSTLYMVLLAAYTTLLHKYTGQEDVIVGTPIAGRSHPDLEPIIGMFVNTLSIRTYPVGEKTFYEFVQEVKEKALGAYENQNYPFEELVDKLDVKRDLSRNPMFDTMFELKNLEQEELSIEGLHLTSYVDDHAVSKFDLTWNAVEQAEGIVCSIEYATSLYKEETVERMGEHFVQLIETIVHDPHATLSSLTIITHQEKEQILAVFNDTTSDYVADKTIHQMFESQVERTPDQVAVIYEASQLTYRELNERANQLARTLRKEGVQADQLVGIMVERSLEMMIAIFAILKAGGAYVPIDPEFPEERISYMLEDAGTKLLLVQNHLRDRVSFAGKLVDLNDGQMYSKDKSNLLPINDSQHLAYVIYTSGSTGKPKGVMVEHHSVINRLMWMQTRYPITETDTILQKTAITFDVSVWELFWWSLVGSKVCLLSLGGEKNPERIVETIAEQGITTMHFVPAMLHAFLEYLEQCSSKDIKRKLHNLRQVFASGEALAPSQVARFHHIIASVNQAQLINLYGPTEATVDVSYFDCRADQEYTVVPIGKPIFNTQLYIVQNETEHLQPISVAGELCIAGVGLARGYLNRPELTAEKFVNNPFVPNERMYKTGDLARWQPDGNIEYLGRIDHQVKIRGYRIELGEVEAQLLKVETIQEAVVIAREDATGQKQLCVYFVADKPLIVKDLRSTLSQHLPGYMIPSYFVQLERMPLSPNGKIDRRALPAPEGSMQTGVEHVAPRTQIEVQIAKIWQEVLGIPSIGVKDNFFDSGGHSLRATTLVAMMHKEMGISLPLRDVFGYPTIEQMAERVSGIDYVAHSSIPVIQEREFYPVSSAQKRLFILNQIEGGGLSYNMPSVLMVEGQLHRENLEEAFQSLIDRHETLRTGFEMVNGEPIQHIYRDVTFEVEYSQAKEGETAEIIQGFVRSFDLAKAPLLRVGLIELEADRHVLMLDMHHIISDAVSTSIFVQEFFQLYKGEELEPLRIQYKDYAVWQQEEVQSERMINQEAYWLEVHSGESPVLDLPTDYPRPAVQSYQGDTFEFVIDQQRSDGMRQIAAQTGSTLYMVLLATYTILLSKNSRQEDIVVGTPIAGRPHADLGGLIGMFVNTLAIRTYPAAEKTFYEYVQEVKEHALHAFENQEYPFEELVEKLHVARDFSRNPLFDTMFVLQNVEQGEHTIEGLQLRPYQGEHTVSKFDVTLYAEEDDETIVCTFEFATSLFKRDTIERMAEHFLQIIDSIMIDSHTKLSTIEIITPQEKELILKTFNDTVADYPREKTIYQLFESQMERTPEHVAVVFEGEQLTYRELNERANQLARTLRAEGIEANQLVGIMVERSLDMMIGLLGILKAGGAYVPIDPDYPGERIRYMLEDAGAKLVVLQSHLKEQISFTGRFVALDEEASYQKEISNLEPISGPADLAYVIYTSGSTGKPKGVMILQQAVVNLLQGITNQIDFTQGKSLLSVTTISFDIFVLETLLSLSKGVRVVLASGIQQIEPRALSDVIQKQQVDMIQMTPSRMQMLLSSGHIQCLQGLQEIMFGGEALPASMLKTLRENTQARLYNMYGPTETTVYSSVGQLMEGENITIGKPLVNTTCYILNAENHIQPIGIAGELCIAGEGLAKGYWNRPELSAEKFVENPFVAGERMYKTGDMARWLPDGSIEYLGRMDHQVKIRGYRIELGEIEAQLLQVPSVHEAVVIAREDQVGQKHLCAYFVAKQQLTVGEIRSSLLQDLPTYMVPSYFIQLEQLPLTPNGKIDRNALPAPEGNIHLGVEYTAPQTPTELQLVEIWKEVLGVLKIGRKDNFFELGGHSLHVLELIRKIYTDIRVEIPIRVVFEMPTIEGMAQEIVRSMFEKNHNNPIMKLNEHGRVNVFCFPPAIGYGMAYIDMAKLLENHCVIYGIDFIEEYKNDEDLMEQYVKILTDVQDKQPYVFLGYSMGGNLAFEVAKAMKLKGYEVKDIIMLDSIRSNGEAEFSEEEAIKQIDSLLEDMPEQYKHLVTPAYTNRIYSYARYRNQLVNTGTVQANIHELIAKDSTRKGSTEDCSWSWGDATLGTHTEHQAKGTHEEMLDPEMIGENVRLVRLIVQQIIDETYAVTSNATNRFR</sequence>
<dbReference type="InterPro" id="IPR045851">
    <property type="entry name" value="AMP-bd_C_sf"/>
</dbReference>
<dbReference type="SMART" id="SM00823">
    <property type="entry name" value="PKS_PP"/>
    <property type="match status" value="3"/>
</dbReference>
<evidence type="ECO:0000256" key="7">
    <source>
        <dbReference type="ARBA" id="ARBA00023194"/>
    </source>
</evidence>
<dbReference type="InterPro" id="IPR006162">
    <property type="entry name" value="Ppantetheine_attach_site"/>
</dbReference>
<dbReference type="Pfam" id="PF13193">
    <property type="entry name" value="AMP-binding_C"/>
    <property type="match status" value="4"/>
</dbReference>
<dbReference type="FunFam" id="2.30.38.10:FF:000001">
    <property type="entry name" value="Non-ribosomal peptide synthetase PvdI"/>
    <property type="match status" value="3"/>
</dbReference>
<proteinExistence type="inferred from homology"/>
<evidence type="ECO:0000256" key="4">
    <source>
        <dbReference type="ARBA" id="ARBA00022553"/>
    </source>
</evidence>
<evidence type="ECO:0000256" key="2">
    <source>
        <dbReference type="ARBA" id="ARBA00006432"/>
    </source>
</evidence>
<evidence type="ECO:0000256" key="3">
    <source>
        <dbReference type="ARBA" id="ARBA00022450"/>
    </source>
</evidence>
<dbReference type="InterPro" id="IPR023213">
    <property type="entry name" value="CAT-like_dom_sf"/>
</dbReference>
<dbReference type="GO" id="GO:0044550">
    <property type="term" value="P:secondary metabolite biosynthetic process"/>
    <property type="evidence" value="ECO:0007669"/>
    <property type="project" value="UniProtKB-ARBA"/>
</dbReference>
<evidence type="ECO:0000256" key="1">
    <source>
        <dbReference type="ARBA" id="ARBA00001957"/>
    </source>
</evidence>
<dbReference type="GO" id="GO:0005829">
    <property type="term" value="C:cytosol"/>
    <property type="evidence" value="ECO:0007669"/>
    <property type="project" value="TreeGrafter"/>
</dbReference>
<comment type="cofactor">
    <cofactor evidence="1">
        <name>pantetheine 4'-phosphate</name>
        <dbReference type="ChEBI" id="CHEBI:47942"/>
    </cofactor>
</comment>
<dbReference type="InterPro" id="IPR001242">
    <property type="entry name" value="Condensation_dom"/>
</dbReference>
<dbReference type="SUPFAM" id="SSF56801">
    <property type="entry name" value="Acetyl-CoA synthetase-like"/>
    <property type="match status" value="4"/>
</dbReference>
<keyword evidence="11" id="KW-1185">Reference proteome</keyword>
<evidence type="ECO:0000256" key="8">
    <source>
        <dbReference type="ARBA" id="ARBA00023268"/>
    </source>
</evidence>
<dbReference type="GO" id="GO:0008610">
    <property type="term" value="P:lipid biosynthetic process"/>
    <property type="evidence" value="ECO:0007669"/>
    <property type="project" value="UniProtKB-ARBA"/>
</dbReference>
<dbReference type="GO" id="GO:0043041">
    <property type="term" value="P:amino acid activation for nonribosomal peptide biosynthetic process"/>
    <property type="evidence" value="ECO:0007669"/>
    <property type="project" value="TreeGrafter"/>
</dbReference>
<dbReference type="Pfam" id="PF00668">
    <property type="entry name" value="Condensation"/>
    <property type="match status" value="4"/>
</dbReference>
<dbReference type="InterPro" id="IPR036736">
    <property type="entry name" value="ACP-like_sf"/>
</dbReference>
<dbReference type="FunFam" id="3.40.50.980:FF:000002">
    <property type="entry name" value="Enterobactin synthetase component F"/>
    <property type="match status" value="1"/>
</dbReference>
<dbReference type="NCBIfam" id="TIGR01733">
    <property type="entry name" value="AA-adenyl-dom"/>
    <property type="match status" value="4"/>
</dbReference>
<dbReference type="InterPro" id="IPR020845">
    <property type="entry name" value="AMP-binding_CS"/>
</dbReference>
<dbReference type="InterPro" id="IPR029058">
    <property type="entry name" value="AB_hydrolase_fold"/>
</dbReference>
<dbReference type="Pfam" id="PF00550">
    <property type="entry name" value="PP-binding"/>
    <property type="match status" value="4"/>
</dbReference>
<dbReference type="GO" id="GO:0031177">
    <property type="term" value="F:phosphopantetheine binding"/>
    <property type="evidence" value="ECO:0007669"/>
    <property type="project" value="InterPro"/>
</dbReference>
<dbReference type="PANTHER" id="PTHR45527">
    <property type="entry name" value="NONRIBOSOMAL PEPTIDE SYNTHETASE"/>
    <property type="match status" value="1"/>
</dbReference>
<dbReference type="Proteomes" id="UP000319432">
    <property type="component" value="Chromosome"/>
</dbReference>
<dbReference type="InterPro" id="IPR020806">
    <property type="entry name" value="PKS_PP-bd"/>
</dbReference>
<dbReference type="CDD" id="cd12117">
    <property type="entry name" value="A_NRPS_Srf_like"/>
    <property type="match status" value="1"/>
</dbReference>
<keyword evidence="5" id="KW-0436">Ligase</keyword>
<feature type="domain" description="Carrier" evidence="9">
    <location>
        <begin position="2852"/>
        <end position="2927"/>
    </location>
</feature>
<evidence type="ECO:0000313" key="10">
    <source>
        <dbReference type="EMBL" id="QDX94234.1"/>
    </source>
</evidence>
<keyword evidence="3" id="KW-0596">Phosphopantetheine</keyword>
<dbReference type="Gene3D" id="3.30.559.10">
    <property type="entry name" value="Chloramphenicol acetyltransferase-like domain"/>
    <property type="match status" value="3"/>
</dbReference>
<dbReference type="OrthoDB" id="2476360at2"/>
<dbReference type="CDD" id="cd19531">
    <property type="entry name" value="LCL_NRPS-like"/>
    <property type="match status" value="3"/>
</dbReference>
<evidence type="ECO:0000256" key="5">
    <source>
        <dbReference type="ARBA" id="ARBA00022598"/>
    </source>
</evidence>
<accession>A0A518VB71</accession>
<dbReference type="PANTHER" id="PTHR45527:SF1">
    <property type="entry name" value="FATTY ACID SYNTHASE"/>
    <property type="match status" value="1"/>
</dbReference>
<feature type="domain" description="Carrier" evidence="9">
    <location>
        <begin position="3886"/>
        <end position="3961"/>
    </location>
</feature>
<keyword evidence="7" id="KW-0045">Antibiotic biosynthesis</keyword>
<dbReference type="FunFam" id="3.40.50.980:FF:000001">
    <property type="entry name" value="Non-ribosomal peptide synthetase"/>
    <property type="match status" value="4"/>
</dbReference>
<protein>
    <submittedName>
        <fullName evidence="10">Amino acid adenylation domain-containing protein</fullName>
    </submittedName>
</protein>
<name>A0A518VB71_BRELA</name>